<feature type="transmembrane region" description="Helical" evidence="1">
    <location>
        <begin position="55"/>
        <end position="84"/>
    </location>
</feature>
<evidence type="ECO:0000256" key="1">
    <source>
        <dbReference type="SAM" id="Phobius"/>
    </source>
</evidence>
<evidence type="ECO:0000313" key="2">
    <source>
        <dbReference type="EMBL" id="KAI9245084.1"/>
    </source>
</evidence>
<name>A0AAD5JMD0_9FUNG</name>
<feature type="transmembrane region" description="Helical" evidence="1">
    <location>
        <begin position="15"/>
        <end position="35"/>
    </location>
</feature>
<dbReference type="AlphaFoldDB" id="A0AAD5JMD0"/>
<keyword evidence="1" id="KW-0472">Membrane</keyword>
<protein>
    <submittedName>
        <fullName evidence="2">Uncharacterized protein</fullName>
    </submittedName>
</protein>
<proteinExistence type="predicted"/>
<sequence>MKIVQIVKAKRKHNIVILFTMIFIYYPCHRILIHITQIIYNCGVGINDSCACNAMAFAISNLSCIIIMQMKYSIALCCIFNVLVQLQ</sequence>
<organism evidence="2 3">
    <name type="scientific">Phascolomyces articulosus</name>
    <dbReference type="NCBI Taxonomy" id="60185"/>
    <lineage>
        <taxon>Eukaryota</taxon>
        <taxon>Fungi</taxon>
        <taxon>Fungi incertae sedis</taxon>
        <taxon>Mucoromycota</taxon>
        <taxon>Mucoromycotina</taxon>
        <taxon>Mucoromycetes</taxon>
        <taxon>Mucorales</taxon>
        <taxon>Lichtheimiaceae</taxon>
        <taxon>Phascolomyces</taxon>
    </lineage>
</organism>
<gene>
    <name evidence="2" type="ORF">BDA99DRAFT_528411</name>
</gene>
<keyword evidence="1" id="KW-1133">Transmembrane helix</keyword>
<dbReference type="Proteomes" id="UP001209540">
    <property type="component" value="Unassembled WGS sequence"/>
</dbReference>
<accession>A0AAD5JMD0</accession>
<reference evidence="2" key="2">
    <citation type="submission" date="2023-02" db="EMBL/GenBank/DDBJ databases">
        <authorList>
            <consortium name="DOE Joint Genome Institute"/>
            <person name="Mondo S.J."/>
            <person name="Chang Y."/>
            <person name="Wang Y."/>
            <person name="Ahrendt S."/>
            <person name="Andreopoulos W."/>
            <person name="Barry K."/>
            <person name="Beard J."/>
            <person name="Benny G.L."/>
            <person name="Blankenship S."/>
            <person name="Bonito G."/>
            <person name="Cuomo C."/>
            <person name="Desiro A."/>
            <person name="Gervers K.A."/>
            <person name="Hundley H."/>
            <person name="Kuo A."/>
            <person name="LaButti K."/>
            <person name="Lang B.F."/>
            <person name="Lipzen A."/>
            <person name="O'Donnell K."/>
            <person name="Pangilinan J."/>
            <person name="Reynolds N."/>
            <person name="Sandor L."/>
            <person name="Smith M.W."/>
            <person name="Tsang A."/>
            <person name="Grigoriev I.V."/>
            <person name="Stajich J.E."/>
            <person name="Spatafora J.W."/>
        </authorList>
    </citation>
    <scope>NUCLEOTIDE SEQUENCE</scope>
    <source>
        <strain evidence="2">RSA 2281</strain>
    </source>
</reference>
<reference evidence="2" key="1">
    <citation type="journal article" date="2022" name="IScience">
        <title>Evolution of zygomycete secretomes and the origins of terrestrial fungal ecologies.</title>
        <authorList>
            <person name="Chang Y."/>
            <person name="Wang Y."/>
            <person name="Mondo S."/>
            <person name="Ahrendt S."/>
            <person name="Andreopoulos W."/>
            <person name="Barry K."/>
            <person name="Beard J."/>
            <person name="Benny G.L."/>
            <person name="Blankenship S."/>
            <person name="Bonito G."/>
            <person name="Cuomo C."/>
            <person name="Desiro A."/>
            <person name="Gervers K.A."/>
            <person name="Hundley H."/>
            <person name="Kuo A."/>
            <person name="LaButti K."/>
            <person name="Lang B.F."/>
            <person name="Lipzen A."/>
            <person name="O'Donnell K."/>
            <person name="Pangilinan J."/>
            <person name="Reynolds N."/>
            <person name="Sandor L."/>
            <person name="Smith M.E."/>
            <person name="Tsang A."/>
            <person name="Grigoriev I.V."/>
            <person name="Stajich J.E."/>
            <person name="Spatafora J.W."/>
        </authorList>
    </citation>
    <scope>NUCLEOTIDE SEQUENCE</scope>
    <source>
        <strain evidence="2">RSA 2281</strain>
    </source>
</reference>
<comment type="caution">
    <text evidence="2">The sequence shown here is derived from an EMBL/GenBank/DDBJ whole genome shotgun (WGS) entry which is preliminary data.</text>
</comment>
<keyword evidence="3" id="KW-1185">Reference proteome</keyword>
<dbReference type="EMBL" id="JAIXMP010000054">
    <property type="protein sequence ID" value="KAI9245084.1"/>
    <property type="molecule type" value="Genomic_DNA"/>
</dbReference>
<evidence type="ECO:0000313" key="3">
    <source>
        <dbReference type="Proteomes" id="UP001209540"/>
    </source>
</evidence>
<keyword evidence="1" id="KW-0812">Transmembrane</keyword>